<dbReference type="Proteomes" id="UP001591681">
    <property type="component" value="Unassembled WGS sequence"/>
</dbReference>
<organism evidence="1 2">
    <name type="scientific">Coilia grayii</name>
    <name type="common">Gray's grenadier anchovy</name>
    <dbReference type="NCBI Taxonomy" id="363190"/>
    <lineage>
        <taxon>Eukaryota</taxon>
        <taxon>Metazoa</taxon>
        <taxon>Chordata</taxon>
        <taxon>Craniata</taxon>
        <taxon>Vertebrata</taxon>
        <taxon>Euteleostomi</taxon>
        <taxon>Actinopterygii</taxon>
        <taxon>Neopterygii</taxon>
        <taxon>Teleostei</taxon>
        <taxon>Clupei</taxon>
        <taxon>Clupeiformes</taxon>
        <taxon>Clupeoidei</taxon>
        <taxon>Engraulidae</taxon>
        <taxon>Coilinae</taxon>
        <taxon>Coilia</taxon>
    </lineage>
</organism>
<evidence type="ECO:0000313" key="1">
    <source>
        <dbReference type="EMBL" id="KAL2102284.1"/>
    </source>
</evidence>
<protein>
    <submittedName>
        <fullName evidence="1">Uncharacterized protein</fullName>
    </submittedName>
</protein>
<proteinExistence type="predicted"/>
<dbReference type="AlphaFoldDB" id="A0ABD1KSZ2"/>
<accession>A0ABD1KSZ2</accession>
<keyword evidence="2" id="KW-1185">Reference proteome</keyword>
<gene>
    <name evidence="1" type="ORF">ACEWY4_001452</name>
</gene>
<comment type="caution">
    <text evidence="1">The sequence shown here is derived from an EMBL/GenBank/DDBJ whole genome shotgun (WGS) entry which is preliminary data.</text>
</comment>
<evidence type="ECO:0000313" key="2">
    <source>
        <dbReference type="Proteomes" id="UP001591681"/>
    </source>
</evidence>
<name>A0ABD1KSZ2_9TELE</name>
<sequence>MYVDAVGQKKLPALRTSSYDPLILAKFHFYMAIARTFTPFLTKYQTDEPVLPFISQDLTVLIKSLLKRFIRSEVLSGITPLQLVKLDSTDKAARVQLKNVDIGLGAEAVLKELQSRPNSSITELRELKFRQDCLDLMTKIIQTAV</sequence>
<reference evidence="1 2" key="1">
    <citation type="submission" date="2024-09" db="EMBL/GenBank/DDBJ databases">
        <title>A chromosome-level genome assembly of Gray's grenadier anchovy, Coilia grayii.</title>
        <authorList>
            <person name="Fu Z."/>
        </authorList>
    </citation>
    <scope>NUCLEOTIDE SEQUENCE [LARGE SCALE GENOMIC DNA]</scope>
    <source>
        <strain evidence="1">G4</strain>
        <tissue evidence="1">Muscle</tissue>
    </source>
</reference>
<dbReference type="EMBL" id="JBHFQA010000002">
    <property type="protein sequence ID" value="KAL2102284.1"/>
    <property type="molecule type" value="Genomic_DNA"/>
</dbReference>